<dbReference type="Proteomes" id="UP000277864">
    <property type="component" value="Unassembled WGS sequence"/>
</dbReference>
<feature type="transmembrane region" description="Helical" evidence="2">
    <location>
        <begin position="45"/>
        <end position="63"/>
    </location>
</feature>
<evidence type="ECO:0000313" key="3">
    <source>
        <dbReference type="EMBL" id="RST90172.1"/>
    </source>
</evidence>
<evidence type="ECO:0000313" key="4">
    <source>
        <dbReference type="Proteomes" id="UP000277864"/>
    </source>
</evidence>
<accession>A0A3S0AYR0</accession>
<keyword evidence="2" id="KW-0472">Membrane</keyword>
<proteinExistence type="predicted"/>
<feature type="compositionally biased region" description="Basic and acidic residues" evidence="1">
    <location>
        <begin position="201"/>
        <end position="220"/>
    </location>
</feature>
<evidence type="ECO:0000256" key="2">
    <source>
        <dbReference type="SAM" id="Phobius"/>
    </source>
</evidence>
<dbReference type="AlphaFoldDB" id="A0A3S0AYR0"/>
<keyword evidence="2" id="KW-1133">Transmembrane helix</keyword>
<sequence>MQQAEEKGIIYMNNFLILIGGLGTVITLILYLLNIKEQRITLAKLVLASLAILFIGLAVPLSFKDKYAGLFPKDKTWLAVNLDEKKEFKNQVKKMDTLTGAKYTVAEIYTKQWEVYQYINEKDYQLSEEEAKEITSFSKKVSTLFNQTYKNMEEEGFEQPEDEQFFRDFKGANKTFRKLTIDIRDQQLEEAKQLGQVLTQNHDKRQSMLDRLEETDKKNP</sequence>
<evidence type="ECO:0000256" key="1">
    <source>
        <dbReference type="SAM" id="MobiDB-lite"/>
    </source>
</evidence>
<name>A0A3S0AYR0_9ENTE</name>
<feature type="transmembrane region" description="Helical" evidence="2">
    <location>
        <begin position="15"/>
        <end position="33"/>
    </location>
</feature>
<keyword evidence="4" id="KW-1185">Reference proteome</keyword>
<comment type="caution">
    <text evidence="3">The sequence shown here is derived from an EMBL/GenBank/DDBJ whole genome shotgun (WGS) entry which is preliminary data.</text>
</comment>
<gene>
    <name evidence="3" type="ORF">C7P63_03595</name>
</gene>
<organism evidence="3 4">
    <name type="scientific">Vagococcus humatus</name>
    <dbReference type="NCBI Taxonomy" id="1889241"/>
    <lineage>
        <taxon>Bacteria</taxon>
        <taxon>Bacillati</taxon>
        <taxon>Bacillota</taxon>
        <taxon>Bacilli</taxon>
        <taxon>Lactobacillales</taxon>
        <taxon>Enterococcaceae</taxon>
        <taxon>Vagococcus</taxon>
    </lineage>
</organism>
<dbReference type="EMBL" id="PXZH01000001">
    <property type="protein sequence ID" value="RST90172.1"/>
    <property type="molecule type" value="Genomic_DNA"/>
</dbReference>
<feature type="region of interest" description="Disordered" evidence="1">
    <location>
        <begin position="195"/>
        <end position="220"/>
    </location>
</feature>
<protein>
    <submittedName>
        <fullName evidence="3">Uncharacterized protein</fullName>
    </submittedName>
</protein>
<reference evidence="3 4" key="1">
    <citation type="submission" date="2018-03" db="EMBL/GenBank/DDBJ databases">
        <authorList>
            <person name="Gulvik C.A."/>
        </authorList>
    </citation>
    <scope>NUCLEOTIDE SEQUENCE [LARGE SCALE GENOMIC DNA]</scope>
    <source>
        <strain evidence="3 4">JCM 31581</strain>
    </source>
</reference>
<keyword evidence="2" id="KW-0812">Transmembrane</keyword>